<dbReference type="RefSeq" id="WP_026465756.1">
    <property type="nucleotide sequence ID" value="NZ_CP014162.1"/>
</dbReference>
<dbReference type="InterPro" id="IPR009057">
    <property type="entry name" value="Homeodomain-like_sf"/>
</dbReference>
<dbReference type="Pfam" id="PF14278">
    <property type="entry name" value="TetR_C_8"/>
    <property type="match status" value="1"/>
</dbReference>
<evidence type="ECO:0000256" key="1">
    <source>
        <dbReference type="ARBA" id="ARBA00023125"/>
    </source>
</evidence>
<organism evidence="4 5">
    <name type="scientific">Aerococcus urinaeequi</name>
    <dbReference type="NCBI Taxonomy" id="51665"/>
    <lineage>
        <taxon>Bacteria</taxon>
        <taxon>Bacillati</taxon>
        <taxon>Bacillota</taxon>
        <taxon>Bacilli</taxon>
        <taxon>Lactobacillales</taxon>
        <taxon>Aerococcaceae</taxon>
        <taxon>Aerococcus</taxon>
    </lineage>
</organism>
<dbReference type="PANTHER" id="PTHR43479">
    <property type="entry name" value="ACREF/ENVCD OPERON REPRESSOR-RELATED"/>
    <property type="match status" value="1"/>
</dbReference>
<evidence type="ECO:0000259" key="3">
    <source>
        <dbReference type="PROSITE" id="PS50977"/>
    </source>
</evidence>
<dbReference type="InterPro" id="IPR039532">
    <property type="entry name" value="TetR_C_Firmicutes"/>
</dbReference>
<dbReference type="GeneID" id="92867129"/>
<sequence>MNRKTETKEKIKAAFIDLVHEKGFEAMTVSDIARRCDINRGTFYLHYVDKYDLMNKLEEEVMYDLEAIILKDSDQDQDQDQEGEATQLIPYEEILEALVYVKAEFEFVKAIASPGGDPNFMQTLKSIIGQLIDIKVKQSNRVKFEKIDLPEDYAIEILLSSIVGIITLWIKKDGKESPEEIAHMITKAKLLSPYELLM</sequence>
<dbReference type="Gene3D" id="1.10.357.10">
    <property type="entry name" value="Tetracycline Repressor, domain 2"/>
    <property type="match status" value="1"/>
</dbReference>
<accession>A0AAC8X0Y3</accession>
<dbReference type="EMBL" id="CP014162">
    <property type="protein sequence ID" value="AMB97837.1"/>
    <property type="molecule type" value="Genomic_DNA"/>
</dbReference>
<dbReference type="InterPro" id="IPR050624">
    <property type="entry name" value="HTH-type_Tx_Regulator"/>
</dbReference>
<keyword evidence="1 2" id="KW-0238">DNA-binding</keyword>
<proteinExistence type="predicted"/>
<protein>
    <submittedName>
        <fullName evidence="4">TetR family transcriptional regulator</fullName>
    </submittedName>
</protein>
<name>A0AAC8X0Y3_9LACT</name>
<evidence type="ECO:0000313" key="5">
    <source>
        <dbReference type="Proteomes" id="UP000067698"/>
    </source>
</evidence>
<dbReference type="Proteomes" id="UP000067698">
    <property type="component" value="Chromosome"/>
</dbReference>
<dbReference type="AlphaFoldDB" id="A0AAC8X0Y3"/>
<dbReference type="PANTHER" id="PTHR43479:SF7">
    <property type="entry name" value="TETR-FAMILY TRANSCRIPTIONAL REGULATOR"/>
    <property type="match status" value="1"/>
</dbReference>
<dbReference type="InterPro" id="IPR001647">
    <property type="entry name" value="HTH_TetR"/>
</dbReference>
<gene>
    <name evidence="4" type="ORF">AWM74_06120</name>
</gene>
<feature type="domain" description="HTH tetR-type" evidence="3">
    <location>
        <begin position="5"/>
        <end position="65"/>
    </location>
</feature>
<reference evidence="5" key="2">
    <citation type="submission" date="2016-01" db="EMBL/GenBank/DDBJ databases">
        <title>Six Aerococcus type strain genome sequencing and assembly using PacBio and Illumina Hiseq.</title>
        <authorList>
            <person name="Carkaci D."/>
            <person name="Dargis R."/>
            <person name="Nielsen X.C."/>
            <person name="Skovgaard O."/>
            <person name="Fuursted K."/>
            <person name="Christensen J.J."/>
        </authorList>
    </citation>
    <scope>NUCLEOTIDE SEQUENCE [LARGE SCALE GENOMIC DNA]</scope>
    <source>
        <strain evidence="5">CCUG28094</strain>
    </source>
</reference>
<dbReference type="PROSITE" id="PS50977">
    <property type="entry name" value="HTH_TETR_2"/>
    <property type="match status" value="1"/>
</dbReference>
<dbReference type="Pfam" id="PF00440">
    <property type="entry name" value="TetR_N"/>
    <property type="match status" value="1"/>
</dbReference>
<dbReference type="SUPFAM" id="SSF46689">
    <property type="entry name" value="Homeodomain-like"/>
    <property type="match status" value="1"/>
</dbReference>
<evidence type="ECO:0000256" key="2">
    <source>
        <dbReference type="PROSITE-ProRule" id="PRU00335"/>
    </source>
</evidence>
<reference evidence="4 5" key="1">
    <citation type="journal article" date="2016" name="Genome Announc.">
        <title>Complete Genome Sequences of Aerococcus christensenii CCUG 28831T, Aerococcus sanguinicola CCUG 43001T, Aerococcus urinae CCUG 36881T, Aerococcus urinaeequi CCUG 28094T, Aerococcus urinaehominis CCUG 42038 BT, and Aerococcus viridans CCUG 4311T.</title>
        <authorList>
            <person name="Carkaci D."/>
            <person name="Dargis R."/>
            <person name="Nielsen X.C."/>
            <person name="Skovgaard O."/>
            <person name="Fuursted K."/>
            <person name="Christensen J.J."/>
        </authorList>
    </citation>
    <scope>NUCLEOTIDE SEQUENCE [LARGE SCALE GENOMIC DNA]</scope>
    <source>
        <strain evidence="4 5">CCUG28094</strain>
    </source>
</reference>
<evidence type="ECO:0000313" key="4">
    <source>
        <dbReference type="EMBL" id="AMB97837.1"/>
    </source>
</evidence>
<dbReference type="GO" id="GO:0003677">
    <property type="term" value="F:DNA binding"/>
    <property type="evidence" value="ECO:0007669"/>
    <property type="project" value="UniProtKB-UniRule"/>
</dbReference>
<feature type="DNA-binding region" description="H-T-H motif" evidence="2">
    <location>
        <begin position="28"/>
        <end position="47"/>
    </location>
</feature>